<reference evidence="2 3" key="1">
    <citation type="submission" date="2017-09" db="EMBL/GenBank/DDBJ databases">
        <authorList>
            <person name="Lee N."/>
            <person name="Cho B.-K."/>
        </authorList>
    </citation>
    <scope>NUCLEOTIDE SEQUENCE [LARGE SCALE GENOMIC DNA]</scope>
    <source>
        <strain evidence="2 3">ATCC 27465</strain>
    </source>
</reference>
<evidence type="ECO:0000313" key="2">
    <source>
        <dbReference type="EMBL" id="QEV57442.1"/>
    </source>
</evidence>
<gene>
    <name evidence="2" type="ORF">CP982_00735</name>
</gene>
<dbReference type="PANTHER" id="PTHR19879:SF9">
    <property type="entry name" value="TRANSCRIPTION INITIATION FACTOR TFIID SUBUNIT 5"/>
    <property type="match status" value="1"/>
</dbReference>
<dbReference type="PROSITE" id="PS50294">
    <property type="entry name" value="WD_REPEATS_REGION"/>
    <property type="match status" value="2"/>
</dbReference>
<keyword evidence="1" id="KW-0853">WD repeat</keyword>
<proteinExistence type="predicted"/>
<dbReference type="AlphaFoldDB" id="A0A5P2X4V8"/>
<dbReference type="KEGG" id="sspb:CP982_00735"/>
<sequence>MGTVAFSPDGTCLALATIDSDEVWIWDPVTGEILRTFPGTEYERDYGPLGGGPEGVHAVAYSPDGTLLATGGDDYIDAFLRDPATGRILHCLGEMDSLVRAVAFSPDSTRLATGGQGGVARIWNARTGEPLRTLTCDSGRVRTLAFSPDGTQLAIGSDDRTVRIYDPATGEAVTMMRTDGSVLSCAYSPDERLIAVGTTAGLCVYTLHP</sequence>
<dbReference type="Proteomes" id="UP000326505">
    <property type="component" value="Chromosome"/>
</dbReference>
<dbReference type="EMBL" id="CP023690">
    <property type="protein sequence ID" value="QEV57442.1"/>
    <property type="molecule type" value="Genomic_DNA"/>
</dbReference>
<dbReference type="OrthoDB" id="414967at2"/>
<name>A0A5P2X4V8_STRST</name>
<dbReference type="Gene3D" id="2.130.10.10">
    <property type="entry name" value="YVTN repeat-like/Quinoprotein amine dehydrogenase"/>
    <property type="match status" value="2"/>
</dbReference>
<feature type="repeat" description="WD" evidence="1">
    <location>
        <begin position="92"/>
        <end position="133"/>
    </location>
</feature>
<evidence type="ECO:0000313" key="3">
    <source>
        <dbReference type="Proteomes" id="UP000326505"/>
    </source>
</evidence>
<feature type="repeat" description="WD" evidence="1">
    <location>
        <begin position="134"/>
        <end position="175"/>
    </location>
</feature>
<dbReference type="SMART" id="SM00320">
    <property type="entry name" value="WD40"/>
    <property type="match status" value="4"/>
</dbReference>
<dbReference type="Pfam" id="PF00400">
    <property type="entry name" value="WD40"/>
    <property type="match status" value="3"/>
</dbReference>
<dbReference type="InterPro" id="IPR011047">
    <property type="entry name" value="Quinoprotein_ADH-like_sf"/>
</dbReference>
<organism evidence="2 3">
    <name type="scientific">Streptomyces spectabilis</name>
    <dbReference type="NCBI Taxonomy" id="68270"/>
    <lineage>
        <taxon>Bacteria</taxon>
        <taxon>Bacillati</taxon>
        <taxon>Actinomycetota</taxon>
        <taxon>Actinomycetes</taxon>
        <taxon>Kitasatosporales</taxon>
        <taxon>Streptomycetaceae</taxon>
        <taxon>Streptomyces</taxon>
    </lineage>
</organism>
<dbReference type="SUPFAM" id="SSF50998">
    <property type="entry name" value="Quinoprotein alcohol dehydrogenase-like"/>
    <property type="match status" value="1"/>
</dbReference>
<dbReference type="PROSITE" id="PS50082">
    <property type="entry name" value="WD_REPEATS_2"/>
    <property type="match status" value="2"/>
</dbReference>
<dbReference type="PANTHER" id="PTHR19879">
    <property type="entry name" value="TRANSCRIPTION INITIATION FACTOR TFIID"/>
    <property type="match status" value="1"/>
</dbReference>
<evidence type="ECO:0000256" key="1">
    <source>
        <dbReference type="PROSITE-ProRule" id="PRU00221"/>
    </source>
</evidence>
<dbReference type="InterPro" id="IPR001680">
    <property type="entry name" value="WD40_rpt"/>
</dbReference>
<dbReference type="InterPro" id="IPR015943">
    <property type="entry name" value="WD40/YVTN_repeat-like_dom_sf"/>
</dbReference>
<protein>
    <recommendedName>
        <fullName evidence="4">WD40 repeat domain-containing protein</fullName>
    </recommendedName>
</protein>
<evidence type="ECO:0008006" key="4">
    <source>
        <dbReference type="Google" id="ProtNLM"/>
    </source>
</evidence>
<accession>A0A5P2X4V8</accession>